<dbReference type="CDD" id="cd02440">
    <property type="entry name" value="AdoMet_MTases"/>
    <property type="match status" value="1"/>
</dbReference>
<accession>A0A2T2WQR5</accession>
<dbReference type="PANTHER" id="PTHR18895">
    <property type="entry name" value="HEMK METHYLTRANSFERASE"/>
    <property type="match status" value="1"/>
</dbReference>
<organism evidence="8 9">
    <name type="scientific">Sulfobacillus thermosulfidooxidans</name>
    <dbReference type="NCBI Taxonomy" id="28034"/>
    <lineage>
        <taxon>Bacteria</taxon>
        <taxon>Bacillati</taxon>
        <taxon>Bacillota</taxon>
        <taxon>Clostridia</taxon>
        <taxon>Eubacteriales</taxon>
        <taxon>Clostridiales Family XVII. Incertae Sedis</taxon>
        <taxon>Sulfobacillus</taxon>
    </lineage>
</organism>
<comment type="caution">
    <text evidence="5">Lacks conserved residue(s) required for the propagation of feature annotation.</text>
</comment>
<dbReference type="GO" id="GO:0032259">
    <property type="term" value="P:methylation"/>
    <property type="evidence" value="ECO:0007669"/>
    <property type="project" value="UniProtKB-KW"/>
</dbReference>
<evidence type="ECO:0000256" key="1">
    <source>
        <dbReference type="ARBA" id="ARBA00022603"/>
    </source>
</evidence>
<reference evidence="8 9" key="1">
    <citation type="journal article" date="2014" name="BMC Genomics">
        <title>Comparison of environmental and isolate Sulfobacillus genomes reveals diverse carbon, sulfur, nitrogen, and hydrogen metabolisms.</title>
        <authorList>
            <person name="Justice N.B."/>
            <person name="Norman A."/>
            <person name="Brown C.T."/>
            <person name="Singh A."/>
            <person name="Thomas B.C."/>
            <person name="Banfield J.F."/>
        </authorList>
    </citation>
    <scope>NUCLEOTIDE SEQUENCE [LARGE SCALE GENOMIC DNA]</scope>
    <source>
        <strain evidence="8">AMDSBA5</strain>
    </source>
</reference>
<feature type="domain" description="Release factor glutamine methyltransferase N-terminal" evidence="7">
    <location>
        <begin position="8"/>
        <end position="76"/>
    </location>
</feature>
<feature type="binding site" evidence="5">
    <location>
        <begin position="120"/>
        <end position="124"/>
    </location>
    <ligand>
        <name>S-adenosyl-L-methionine</name>
        <dbReference type="ChEBI" id="CHEBI:59789"/>
    </ligand>
</feature>
<evidence type="ECO:0000313" key="9">
    <source>
        <dbReference type="Proteomes" id="UP000242705"/>
    </source>
</evidence>
<comment type="catalytic activity">
    <reaction evidence="4 5">
        <text>L-glutaminyl-[peptide chain release factor] + S-adenosyl-L-methionine = N(5)-methyl-L-glutaminyl-[peptide chain release factor] + S-adenosyl-L-homocysteine + H(+)</text>
        <dbReference type="Rhea" id="RHEA:42896"/>
        <dbReference type="Rhea" id="RHEA-COMP:10271"/>
        <dbReference type="Rhea" id="RHEA-COMP:10272"/>
        <dbReference type="ChEBI" id="CHEBI:15378"/>
        <dbReference type="ChEBI" id="CHEBI:30011"/>
        <dbReference type="ChEBI" id="CHEBI:57856"/>
        <dbReference type="ChEBI" id="CHEBI:59789"/>
        <dbReference type="ChEBI" id="CHEBI:61891"/>
        <dbReference type="EC" id="2.1.1.297"/>
    </reaction>
</comment>
<feature type="binding site" evidence="5">
    <location>
        <position position="144"/>
    </location>
    <ligand>
        <name>S-adenosyl-L-methionine</name>
        <dbReference type="ChEBI" id="CHEBI:59789"/>
    </ligand>
</feature>
<comment type="function">
    <text evidence="5">Methylates the class 1 translation termination release factors RF1/PrfA and RF2/PrfB on the glutamine residue of the universally conserved GGQ motif.</text>
</comment>
<gene>
    <name evidence="5 8" type="primary">prmC</name>
    <name evidence="8" type="ORF">C7B47_14445</name>
</gene>
<evidence type="ECO:0000259" key="7">
    <source>
        <dbReference type="Pfam" id="PF17827"/>
    </source>
</evidence>
<dbReference type="InterPro" id="IPR004556">
    <property type="entry name" value="HemK-like"/>
</dbReference>
<dbReference type="Pfam" id="PF17827">
    <property type="entry name" value="PrmC_N"/>
    <property type="match status" value="1"/>
</dbReference>
<dbReference type="Pfam" id="PF05175">
    <property type="entry name" value="MTS"/>
    <property type="match status" value="1"/>
</dbReference>
<comment type="caution">
    <text evidence="8">The sequence shown here is derived from an EMBL/GenBank/DDBJ whole genome shotgun (WGS) entry which is preliminary data.</text>
</comment>
<keyword evidence="2 5" id="KW-0808">Transferase</keyword>
<proteinExistence type="inferred from homology"/>
<dbReference type="Proteomes" id="UP000242705">
    <property type="component" value="Unassembled WGS sequence"/>
</dbReference>
<comment type="similarity">
    <text evidence="5">Belongs to the protein N5-glutamine methyltransferase family. PrmC subfamily.</text>
</comment>
<evidence type="ECO:0000313" key="8">
    <source>
        <dbReference type="EMBL" id="PSR24563.1"/>
    </source>
</evidence>
<dbReference type="InterPro" id="IPR029063">
    <property type="entry name" value="SAM-dependent_MTases_sf"/>
</dbReference>
<dbReference type="Gene3D" id="3.40.50.150">
    <property type="entry name" value="Vaccinia Virus protein VP39"/>
    <property type="match status" value="1"/>
</dbReference>
<name>A0A2T2WQR5_SULTH</name>
<sequence length="286" mass="31757">MKDDWKVLVREAARELQKAGIDEPYAEAEQLWYQLSGTTMTEWLLGRGQITQSLLQKYHAAVNRRVKRVPFHYITGTREFMGLTFHVDPRVLIPRPETEHLVERVLRDASHESLTIVDVGTGSGAIAVSLAHFGSPLWQIIATDVSQEALHVAKENAKKILSHGEIRFVHSDLLSALKGPIDIVVANLPYVADTQAQHLMPELSYEPDLALYASDQGLSVIRRLIEQLPAKLASSGCVYLEIGQGQADAVEKLFQAQGLRVLPRTQDLAGIDRVVAAKKREPGFEA</sequence>
<feature type="binding site" evidence="5">
    <location>
        <position position="187"/>
    </location>
    <ligand>
        <name>S-adenosyl-L-methionine</name>
        <dbReference type="ChEBI" id="CHEBI:59789"/>
    </ligand>
</feature>
<dbReference type="InterPro" id="IPR019874">
    <property type="entry name" value="RF_methyltr_PrmC"/>
</dbReference>
<keyword evidence="3 5" id="KW-0949">S-adenosyl-L-methionine</keyword>
<dbReference type="PANTHER" id="PTHR18895:SF74">
    <property type="entry name" value="MTRF1L RELEASE FACTOR GLUTAMINE METHYLTRANSFERASE"/>
    <property type="match status" value="1"/>
</dbReference>
<evidence type="ECO:0000259" key="6">
    <source>
        <dbReference type="Pfam" id="PF05175"/>
    </source>
</evidence>
<evidence type="ECO:0000256" key="5">
    <source>
        <dbReference type="HAMAP-Rule" id="MF_02126"/>
    </source>
</evidence>
<dbReference type="EC" id="2.1.1.297" evidence="5"/>
<dbReference type="InterPro" id="IPR050320">
    <property type="entry name" value="N5-glutamine_MTase"/>
</dbReference>
<evidence type="ECO:0000256" key="4">
    <source>
        <dbReference type="ARBA" id="ARBA00048391"/>
    </source>
</evidence>
<dbReference type="NCBIfam" id="TIGR03534">
    <property type="entry name" value="RF_mod_PrmC"/>
    <property type="match status" value="1"/>
</dbReference>
<dbReference type="GO" id="GO:0102559">
    <property type="term" value="F:peptide chain release factor N(5)-glutamine methyltransferase activity"/>
    <property type="evidence" value="ECO:0007669"/>
    <property type="project" value="UniProtKB-EC"/>
</dbReference>
<protein>
    <recommendedName>
        <fullName evidence="5">Release factor glutamine methyltransferase</fullName>
        <shortName evidence="5">RF MTase</shortName>
        <ecNumber evidence="5">2.1.1.297</ecNumber>
    </recommendedName>
    <alternativeName>
        <fullName evidence="5">N5-glutamine methyltransferase PrmC</fullName>
    </alternativeName>
    <alternativeName>
        <fullName evidence="5">Protein-(glutamine-N5) MTase PrmC</fullName>
    </alternativeName>
    <alternativeName>
        <fullName evidence="5">Protein-glutamine N-methyltransferase PrmC</fullName>
    </alternativeName>
</protein>
<dbReference type="Gene3D" id="1.10.8.10">
    <property type="entry name" value="DNA helicase RuvA subunit, C-terminal domain"/>
    <property type="match status" value="1"/>
</dbReference>
<keyword evidence="1 5" id="KW-0489">Methyltransferase</keyword>
<dbReference type="InterPro" id="IPR007848">
    <property type="entry name" value="Small_mtfrase_dom"/>
</dbReference>
<evidence type="ECO:0000256" key="2">
    <source>
        <dbReference type="ARBA" id="ARBA00022679"/>
    </source>
</evidence>
<dbReference type="AlphaFoldDB" id="A0A2T2WQR5"/>
<feature type="domain" description="Methyltransferase small" evidence="6">
    <location>
        <begin position="107"/>
        <end position="197"/>
    </location>
</feature>
<dbReference type="NCBIfam" id="TIGR00536">
    <property type="entry name" value="hemK_fam"/>
    <property type="match status" value="1"/>
</dbReference>
<dbReference type="HAMAP" id="MF_02126">
    <property type="entry name" value="RF_methyltr_PrmC"/>
    <property type="match status" value="1"/>
</dbReference>
<dbReference type="SUPFAM" id="SSF53335">
    <property type="entry name" value="S-adenosyl-L-methionine-dependent methyltransferases"/>
    <property type="match status" value="1"/>
</dbReference>
<dbReference type="EMBL" id="PXYX01000049">
    <property type="protein sequence ID" value="PSR24563.1"/>
    <property type="molecule type" value="Genomic_DNA"/>
</dbReference>
<dbReference type="InterPro" id="IPR040758">
    <property type="entry name" value="PrmC_N"/>
</dbReference>
<evidence type="ECO:0000256" key="3">
    <source>
        <dbReference type="ARBA" id="ARBA00022691"/>
    </source>
</evidence>